<sequence>MRNFRPVTTRYFLVTTASIAIFTGALTASEFSSLIFSWQRTSFLIRDATALSGPVLAIFAASTASVRRTAAIGPIPVRGRAEITHAHTFPILIAGVLGWIIGILPIIVITAIQATAGGPNLLVFATTILLLTVWTSGGYFVGVALKAPFSYIVTGVAGMAWVYLPEGLTAFFSDFFPEGFSFLSIAPIWQGFHPGIGWEPTLQSILLTIGLYLALLGTFLWALNDRRGHHLMFVIPATVAVIAVSSQPELVQSDNAEPVCSDIEGVTVCVHPEEHAAFPAIATGIQWATTSLPQSALPEVMTDFADPNDEIATLGLYQTGASHEISTEVLNQVGQWSTGVWSCTYIAMQSGSGVATLTSEQEAMENIQFFLFNKAFALHGVPEFDAVMTSEDQNFTGRVSTFGQSVKDGSPGEAGAFIADHQDELQRCDPALLSSIPVAHK</sequence>
<evidence type="ECO:0000313" key="3">
    <source>
        <dbReference type="Proteomes" id="UP000245283"/>
    </source>
</evidence>
<evidence type="ECO:0000313" key="2">
    <source>
        <dbReference type="EMBL" id="PWF25901.1"/>
    </source>
</evidence>
<dbReference type="AlphaFoldDB" id="A0A2V1KAB7"/>
<comment type="caution">
    <text evidence="2">The sequence shown here is derived from an EMBL/GenBank/DDBJ whole genome shotgun (WGS) entry which is preliminary data.</text>
</comment>
<keyword evidence="1" id="KW-0812">Transmembrane</keyword>
<keyword evidence="1" id="KW-0472">Membrane</keyword>
<gene>
    <name evidence="2" type="ORF">DD236_07265</name>
</gene>
<proteinExistence type="predicted"/>
<keyword evidence="1" id="KW-1133">Transmembrane helix</keyword>
<protein>
    <submittedName>
        <fullName evidence="2">Uncharacterized protein</fullName>
    </submittedName>
</protein>
<feature type="transmembrane region" description="Helical" evidence="1">
    <location>
        <begin position="12"/>
        <end position="36"/>
    </location>
</feature>
<dbReference type="Proteomes" id="UP000245283">
    <property type="component" value="Unassembled WGS sequence"/>
</dbReference>
<organism evidence="2 3">
    <name type="scientific">Ancrocorticia populi</name>
    <dbReference type="NCBI Taxonomy" id="2175228"/>
    <lineage>
        <taxon>Bacteria</taxon>
        <taxon>Bacillati</taxon>
        <taxon>Actinomycetota</taxon>
        <taxon>Actinomycetes</taxon>
        <taxon>Actinomycetales</taxon>
        <taxon>Actinomycetaceae</taxon>
        <taxon>Ancrocorticia</taxon>
    </lineage>
</organism>
<feature type="transmembrane region" description="Helical" evidence="1">
    <location>
        <begin position="147"/>
        <end position="164"/>
    </location>
</feature>
<feature type="transmembrane region" description="Helical" evidence="1">
    <location>
        <begin position="121"/>
        <end position="141"/>
    </location>
</feature>
<feature type="transmembrane region" description="Helical" evidence="1">
    <location>
        <begin position="204"/>
        <end position="223"/>
    </location>
</feature>
<accession>A0A2V1KAB7</accession>
<name>A0A2V1KAB7_9ACTO</name>
<keyword evidence="3" id="KW-1185">Reference proteome</keyword>
<feature type="transmembrane region" description="Helical" evidence="1">
    <location>
        <begin position="48"/>
        <end position="66"/>
    </location>
</feature>
<reference evidence="3" key="1">
    <citation type="submission" date="2018-05" db="EMBL/GenBank/DDBJ databases">
        <authorList>
            <person name="Li Y."/>
        </authorList>
    </citation>
    <scope>NUCLEOTIDE SEQUENCE [LARGE SCALE GENOMIC DNA]</scope>
    <source>
        <strain evidence="3">sk1b4</strain>
    </source>
</reference>
<feature type="transmembrane region" description="Helical" evidence="1">
    <location>
        <begin position="86"/>
        <end position="109"/>
    </location>
</feature>
<evidence type="ECO:0000256" key="1">
    <source>
        <dbReference type="SAM" id="Phobius"/>
    </source>
</evidence>
<dbReference type="EMBL" id="QETB01000004">
    <property type="protein sequence ID" value="PWF25901.1"/>
    <property type="molecule type" value="Genomic_DNA"/>
</dbReference>